<evidence type="ECO:0000256" key="1">
    <source>
        <dbReference type="SAM" id="MobiDB-lite"/>
    </source>
</evidence>
<feature type="region of interest" description="Disordered" evidence="1">
    <location>
        <begin position="85"/>
        <end position="113"/>
    </location>
</feature>
<evidence type="ECO:0000313" key="4">
    <source>
        <dbReference type="Proteomes" id="UP000636960"/>
    </source>
</evidence>
<dbReference type="AlphaFoldDB" id="A0A919K4L7"/>
<dbReference type="SUPFAM" id="SSF69322">
    <property type="entry name" value="Tricorn protease domain 2"/>
    <property type="match status" value="1"/>
</dbReference>
<keyword evidence="4" id="KW-1185">Reference proteome</keyword>
<dbReference type="EMBL" id="BOMV01000048">
    <property type="protein sequence ID" value="GIE96506.1"/>
    <property type="molecule type" value="Genomic_DNA"/>
</dbReference>
<feature type="signal peptide" evidence="2">
    <location>
        <begin position="1"/>
        <end position="20"/>
    </location>
</feature>
<evidence type="ECO:0000256" key="2">
    <source>
        <dbReference type="SAM" id="SignalP"/>
    </source>
</evidence>
<evidence type="ECO:0008006" key="5">
    <source>
        <dbReference type="Google" id="ProtNLM"/>
    </source>
</evidence>
<comment type="caution">
    <text evidence="3">The sequence shown here is derived from an EMBL/GenBank/DDBJ whole genome shotgun (WGS) entry which is preliminary data.</text>
</comment>
<feature type="chain" id="PRO_5036976469" description="Beta propeller domain-containing protein" evidence="2">
    <location>
        <begin position="21"/>
        <end position="616"/>
    </location>
</feature>
<protein>
    <recommendedName>
        <fullName evidence="5">Beta propeller domain-containing protein</fullName>
    </recommendedName>
</protein>
<reference evidence="3" key="1">
    <citation type="submission" date="2021-01" db="EMBL/GenBank/DDBJ databases">
        <title>Whole genome shotgun sequence of Actinoplanes rishiriensis NBRC 108556.</title>
        <authorList>
            <person name="Komaki H."/>
            <person name="Tamura T."/>
        </authorList>
    </citation>
    <scope>NUCLEOTIDE SEQUENCE</scope>
    <source>
        <strain evidence="3">NBRC 108556</strain>
    </source>
</reference>
<organism evidence="3 4">
    <name type="scientific">Paractinoplanes rishiriensis</name>
    <dbReference type="NCBI Taxonomy" id="1050105"/>
    <lineage>
        <taxon>Bacteria</taxon>
        <taxon>Bacillati</taxon>
        <taxon>Actinomycetota</taxon>
        <taxon>Actinomycetes</taxon>
        <taxon>Micromonosporales</taxon>
        <taxon>Micromonosporaceae</taxon>
        <taxon>Paractinoplanes</taxon>
    </lineage>
</organism>
<gene>
    <name evidence="3" type="ORF">Ari01nite_39710</name>
</gene>
<dbReference type="RefSeq" id="WP_203782758.1">
    <property type="nucleotide sequence ID" value="NZ_BOMV01000048.1"/>
</dbReference>
<name>A0A919K4L7_9ACTN</name>
<proteinExistence type="predicted"/>
<dbReference type="Pfam" id="PF09826">
    <property type="entry name" value="Beta_propel"/>
    <property type="match status" value="1"/>
</dbReference>
<dbReference type="Proteomes" id="UP000636960">
    <property type="component" value="Unassembled WGS sequence"/>
</dbReference>
<accession>A0A919K4L7</accession>
<keyword evidence="2" id="KW-0732">Signal</keyword>
<dbReference type="InterPro" id="IPR019198">
    <property type="entry name" value="Beta_propeller_containing"/>
</dbReference>
<sequence>MRRRHWICVFAALPLAACTAAPGPAPTNTNSARPAPALRLVAFDSCQELLADLRAAAKESVGPWGLPGNMGIPESWSAMKADSRAAAPAAGMAPPPAVPDHSTTNVHEKGADEPDIVKTDGRRIVTVDGGVLRVIDPATHTQTGRLDLGADAGGEADLLLSGDRALVLVRGGGYAIADKRAFLPPGGNAQVLLVDLTGTPRVLSRYRGAGAVVDARQTGTTARVVLATAPRLRFPLTATTDAQLLKQNRKVIDDATVDAWLPTWELTTGSTTTEGKLDCSAVSRPDAYSGATMLNVLTFDLAQPALTDGSPVAVLADGNLVYGTADSLYVANNQFWRATAAISRVRPPENTDIYKFALPPTGKPVYTAGGTVPGTVLNQYAMSEWDGHLRIATTDPDGKASTVRTFRERDGKLTQVGEVGGLGKDERIYSVRFIGPRGYVVTFRQTDPLYSLDLSDPEKPRVTGELKITGYSAHLQAIGEDRLVGIGQEATERGRPVGLQVSLFDVSDPGDPRRLAQHVVPEASSEAEFDPHALLWWPATGLLVVPVASGRGSGALALRLTGDRLTAAGELKVPGEQYSPVRRSLVVGDELWMLSYSGLQATNLSTLDRTGYVPLR</sequence>
<evidence type="ECO:0000313" key="3">
    <source>
        <dbReference type="EMBL" id="GIE96506.1"/>
    </source>
</evidence>